<evidence type="ECO:0000313" key="4">
    <source>
        <dbReference type="Proteomes" id="UP001596549"/>
    </source>
</evidence>
<dbReference type="InterPro" id="IPR000644">
    <property type="entry name" value="CBS_dom"/>
</dbReference>
<dbReference type="SMART" id="SM00116">
    <property type="entry name" value="CBS"/>
    <property type="match status" value="2"/>
</dbReference>
<evidence type="ECO:0000313" key="3">
    <source>
        <dbReference type="EMBL" id="MFC7372902.1"/>
    </source>
</evidence>
<keyword evidence="4" id="KW-1185">Reference proteome</keyword>
<dbReference type="EMBL" id="JBHTCP010000048">
    <property type="protein sequence ID" value="MFC7372902.1"/>
    <property type="molecule type" value="Genomic_DNA"/>
</dbReference>
<dbReference type="Pfam" id="PF00571">
    <property type="entry name" value="CBS"/>
    <property type="match status" value="2"/>
</dbReference>
<evidence type="ECO:0000256" key="1">
    <source>
        <dbReference type="PROSITE-ProRule" id="PRU00703"/>
    </source>
</evidence>
<comment type="caution">
    <text evidence="3">The sequence shown here is derived from an EMBL/GenBank/DDBJ whole genome shotgun (WGS) entry which is preliminary data.</text>
</comment>
<dbReference type="SUPFAM" id="SSF54631">
    <property type="entry name" value="CBS-domain pair"/>
    <property type="match status" value="1"/>
</dbReference>
<accession>A0ABW2NQJ8</accession>
<protein>
    <submittedName>
        <fullName evidence="3">CBS domain-containing protein</fullName>
    </submittedName>
</protein>
<proteinExistence type="predicted"/>
<dbReference type="RefSeq" id="WP_379750467.1">
    <property type="nucleotide sequence ID" value="NZ_JBHTCP010000048.1"/>
</dbReference>
<gene>
    <name evidence="3" type="ORF">ACFQPF_14695</name>
</gene>
<organism evidence="3 4">
    <name type="scientific">Fictibacillus iocasae</name>
    <dbReference type="NCBI Taxonomy" id="2715437"/>
    <lineage>
        <taxon>Bacteria</taxon>
        <taxon>Bacillati</taxon>
        <taxon>Bacillota</taxon>
        <taxon>Bacilli</taxon>
        <taxon>Bacillales</taxon>
        <taxon>Fictibacillaceae</taxon>
        <taxon>Fictibacillus</taxon>
    </lineage>
</organism>
<name>A0ABW2NQJ8_9BACL</name>
<dbReference type="InterPro" id="IPR046342">
    <property type="entry name" value="CBS_dom_sf"/>
</dbReference>
<evidence type="ECO:0000259" key="2">
    <source>
        <dbReference type="PROSITE" id="PS51371"/>
    </source>
</evidence>
<feature type="domain" description="CBS" evidence="2">
    <location>
        <begin position="9"/>
        <end position="65"/>
    </location>
</feature>
<keyword evidence="1" id="KW-0129">CBS domain</keyword>
<dbReference type="CDD" id="cd09834">
    <property type="entry name" value="CBS_pair_bac"/>
    <property type="match status" value="1"/>
</dbReference>
<dbReference type="Proteomes" id="UP001596549">
    <property type="component" value="Unassembled WGS sequence"/>
</dbReference>
<reference evidence="4" key="1">
    <citation type="journal article" date="2019" name="Int. J. Syst. Evol. Microbiol.">
        <title>The Global Catalogue of Microorganisms (GCM) 10K type strain sequencing project: providing services to taxonomists for standard genome sequencing and annotation.</title>
        <authorList>
            <consortium name="The Broad Institute Genomics Platform"/>
            <consortium name="The Broad Institute Genome Sequencing Center for Infectious Disease"/>
            <person name="Wu L."/>
            <person name="Ma J."/>
        </authorList>
    </citation>
    <scope>NUCLEOTIDE SEQUENCE [LARGE SCALE GENOMIC DNA]</scope>
    <source>
        <strain evidence="4">NBRC 106396</strain>
    </source>
</reference>
<dbReference type="Gene3D" id="3.10.580.10">
    <property type="entry name" value="CBS-domain"/>
    <property type="match status" value="1"/>
</dbReference>
<dbReference type="PROSITE" id="PS51371">
    <property type="entry name" value="CBS"/>
    <property type="match status" value="1"/>
</dbReference>
<sequence length="138" mass="16049">MNVAFFLLPKKEVAFLKSGVTIRQAIEKMANCRFSAIPIIDQQGKYSFTITEGDILWFLKNNRNVTFDNCHHFSIDHIQPFRKMNTVHIDAEMEDLLQMASEQNFVPVVDDSDIFIGIVRRKEIIEYCRKMAPAYRSS</sequence>